<dbReference type="PANTHER" id="PTHR33377">
    <property type="entry name" value="OS10G0134700 PROTEIN-RELATED"/>
    <property type="match status" value="1"/>
</dbReference>
<gene>
    <name evidence="4" type="ORF">E2562_000530</name>
</gene>
<dbReference type="OrthoDB" id="646981at2759"/>
<comment type="caution">
    <text evidence="4">The sequence shown here is derived from an EMBL/GenBank/DDBJ whole genome shotgun (WGS) entry which is preliminary data.</text>
</comment>
<keyword evidence="1" id="KW-0805">Transcription regulation</keyword>
<dbReference type="SUPFAM" id="SSF52540">
    <property type="entry name" value="P-loop containing nucleoside triphosphate hydrolases"/>
    <property type="match status" value="1"/>
</dbReference>
<feature type="region of interest" description="SAW" evidence="3">
    <location>
        <begin position="399"/>
        <end position="476"/>
    </location>
</feature>
<evidence type="ECO:0000256" key="1">
    <source>
        <dbReference type="ARBA" id="ARBA00023015"/>
    </source>
</evidence>
<name>A0A6G1DSS8_9ORYZ</name>
<dbReference type="AlphaFoldDB" id="A0A6G1DSS8"/>
<organism evidence="4 5">
    <name type="scientific">Oryza meyeriana var. granulata</name>
    <dbReference type="NCBI Taxonomy" id="110450"/>
    <lineage>
        <taxon>Eukaryota</taxon>
        <taxon>Viridiplantae</taxon>
        <taxon>Streptophyta</taxon>
        <taxon>Embryophyta</taxon>
        <taxon>Tracheophyta</taxon>
        <taxon>Spermatophyta</taxon>
        <taxon>Magnoliopsida</taxon>
        <taxon>Liliopsida</taxon>
        <taxon>Poales</taxon>
        <taxon>Poaceae</taxon>
        <taxon>BOP clade</taxon>
        <taxon>Oryzoideae</taxon>
        <taxon>Oryzeae</taxon>
        <taxon>Oryzinae</taxon>
        <taxon>Oryza</taxon>
        <taxon>Oryza meyeriana</taxon>
    </lineage>
</organism>
<evidence type="ECO:0000256" key="2">
    <source>
        <dbReference type="ARBA" id="ARBA00023163"/>
    </source>
</evidence>
<dbReference type="InterPro" id="IPR027417">
    <property type="entry name" value="P-loop_NTPase"/>
</dbReference>
<dbReference type="Pfam" id="PF03514">
    <property type="entry name" value="GRAS"/>
    <property type="match status" value="1"/>
</dbReference>
<dbReference type="InterPro" id="IPR005202">
    <property type="entry name" value="TF_GRAS"/>
</dbReference>
<evidence type="ECO:0000313" key="4">
    <source>
        <dbReference type="EMBL" id="KAF0915885.1"/>
    </source>
</evidence>
<dbReference type="EMBL" id="SPHZ02000005">
    <property type="protein sequence ID" value="KAF0915885.1"/>
    <property type="molecule type" value="Genomic_DNA"/>
</dbReference>
<sequence length="768" mass="86674">METMSYPCSPLLSFPAHEESSYFIWSSQAALHANASLHVDPCSDQQEELDFLDTMVLDSSELHQHDAPDVDVSINCDGRILGQENGNLVAIQEELLEEDSLSDLLLAGVEAVEAGDSILSSVAFSRLDDFLSGIPANGAASSFDRLAYHFDQGLRSRMSSACTGCYQPEPLPSGNNMLVYQIMQELSPFVKFAHFTSNQAILDTTVGDMNVHVVDLNIGEGVQWSSLMSDLARRGGKSFRLTAITRYADYNDSTQDSAVHLLSEFAESLKLPFQYNSICMHNEEELHALSKECKGSVIMSCDTTCMYYKSLSTLQDVLLVCVKKLQPKLVVIVEEDLVRIGRGASPSSTSFGDFFFEALHHFTMVFESLASCFSGGNYEACLRIVEMDLVGPRIQDFVGKYGSVRVEANASEVLEGFRASQSYSKHTRKEDDRTRLERILLRMHSVVEKAEGHHITNQGMLLQLKGLMEGLYLGYYMLDKIKFQPPEEEIIEDEDERVRNFFSHIFFFKEDDLKIRELSLNFKTSQGKYLFVIEFIWDVDEAAWTKFQSYLQNMAGTGIKVVVIGRTENIAKFGTTQPIRVKRMSEEKYWYYFKALAFGSMDPDEHPKLASLGMQLAAEMKGGFLGATVYGELLRANPNTQFWQTILLSLREIAQKHLSSFGVHPADLFHRKIPVDFPRVAFVGTQVQRCLVYDLRVAGSGQSELPKITSQDVIMGADIPVEDKFEVLVWRSRIPPYCDYIVNYKKQKALCMVGRRNHLALRKYKKKS</sequence>
<keyword evidence="5" id="KW-1185">Reference proteome</keyword>
<protein>
    <submittedName>
        <fullName evidence="4">Uncharacterized protein</fullName>
    </submittedName>
</protein>
<evidence type="ECO:0000313" key="5">
    <source>
        <dbReference type="Proteomes" id="UP000479710"/>
    </source>
</evidence>
<dbReference type="PROSITE" id="PS50985">
    <property type="entry name" value="GRAS"/>
    <property type="match status" value="1"/>
</dbReference>
<comment type="caution">
    <text evidence="3">Lacks conserved residue(s) required for the propagation of feature annotation.</text>
</comment>
<evidence type="ECO:0000256" key="3">
    <source>
        <dbReference type="PROSITE-ProRule" id="PRU01191"/>
    </source>
</evidence>
<feature type="region of interest" description="Leucine repeat II (LRII)" evidence="3">
    <location>
        <begin position="257"/>
        <end position="289"/>
    </location>
</feature>
<dbReference type="GO" id="GO:0043531">
    <property type="term" value="F:ADP binding"/>
    <property type="evidence" value="ECO:0007669"/>
    <property type="project" value="InterPro"/>
</dbReference>
<accession>A0A6G1DSS8</accession>
<feature type="short sequence motif" description="VHIID" evidence="3">
    <location>
        <begin position="211"/>
        <end position="215"/>
    </location>
</feature>
<dbReference type="PANTHER" id="PTHR33377:SF66">
    <property type="entry name" value="EXPRESSED PROTEIN"/>
    <property type="match status" value="1"/>
</dbReference>
<keyword evidence="2" id="KW-0804">Transcription</keyword>
<dbReference type="Proteomes" id="UP000479710">
    <property type="component" value="Unassembled WGS sequence"/>
</dbReference>
<proteinExistence type="inferred from homology"/>
<reference evidence="4 5" key="1">
    <citation type="submission" date="2019-11" db="EMBL/GenBank/DDBJ databases">
        <title>Whole genome sequence of Oryza granulata.</title>
        <authorList>
            <person name="Li W."/>
        </authorList>
    </citation>
    <scope>NUCLEOTIDE SEQUENCE [LARGE SCALE GENOMIC DNA]</scope>
    <source>
        <strain evidence="5">cv. Menghai</strain>
        <tissue evidence="4">Leaf</tissue>
    </source>
</reference>
<comment type="similarity">
    <text evidence="3">Belongs to the GRAS family.</text>
</comment>